<dbReference type="EMBL" id="CAXAMN010023751">
    <property type="protein sequence ID" value="CAK9080589.1"/>
    <property type="molecule type" value="Genomic_DNA"/>
</dbReference>
<evidence type="ECO:0000313" key="6">
    <source>
        <dbReference type="Proteomes" id="UP001642484"/>
    </source>
</evidence>
<gene>
    <name evidence="5" type="ORF">CCMP2556_LOCUS39548</name>
</gene>
<accession>A0ABP0Q0P5</accession>
<proteinExistence type="predicted"/>
<dbReference type="InterPro" id="IPR006843">
    <property type="entry name" value="PAP/fibrillin_dom"/>
</dbReference>
<dbReference type="Pfam" id="PF04755">
    <property type="entry name" value="PAP_fibrillin"/>
    <property type="match status" value="1"/>
</dbReference>
<dbReference type="InterPro" id="IPR039633">
    <property type="entry name" value="PAP"/>
</dbReference>
<dbReference type="PANTHER" id="PTHR31906">
    <property type="entry name" value="PLASTID-LIPID-ASSOCIATED PROTEIN 4, CHLOROPLASTIC-RELATED"/>
    <property type="match status" value="1"/>
</dbReference>
<comment type="subcellular location">
    <subcellularLocation>
        <location evidence="1">Plastid</location>
    </subcellularLocation>
</comment>
<dbReference type="Proteomes" id="UP001642484">
    <property type="component" value="Unassembled WGS sequence"/>
</dbReference>
<keyword evidence="6" id="KW-1185">Reference proteome</keyword>
<sequence>MARRAARASRLRGLQCGLLSLFVGHLTFAQVKPQTVDVTSSDRAVSASNEGEAERLAAKDALLQASEQQRLEVSKQIDALVRWNPSAEPAKKLGGEWTLIYTDAPDILSIPTSPFASIGRIGQEIDSEQGVIANVIEYRPSTFATGLKESASEDLLVQRVFTDYVVESASSVELKIRGLGIHPSRILGFEVPEVWNVNLKGPLTLPFGRFEILYLDDEIRIIRTGQGWYSVNRRGVFG</sequence>
<evidence type="ECO:0000256" key="3">
    <source>
        <dbReference type="SAM" id="SignalP"/>
    </source>
</evidence>
<feature type="chain" id="PRO_5045081413" description="Plastid lipid-associated protein/fibrillin conserved domain-containing protein" evidence="3">
    <location>
        <begin position="30"/>
        <end position="238"/>
    </location>
</feature>
<evidence type="ECO:0000256" key="1">
    <source>
        <dbReference type="ARBA" id="ARBA00004474"/>
    </source>
</evidence>
<keyword evidence="3" id="KW-0732">Signal</keyword>
<name>A0ABP0Q0P5_9DINO</name>
<organism evidence="5 6">
    <name type="scientific">Durusdinium trenchii</name>
    <dbReference type="NCBI Taxonomy" id="1381693"/>
    <lineage>
        <taxon>Eukaryota</taxon>
        <taxon>Sar</taxon>
        <taxon>Alveolata</taxon>
        <taxon>Dinophyceae</taxon>
        <taxon>Suessiales</taxon>
        <taxon>Symbiodiniaceae</taxon>
        <taxon>Durusdinium</taxon>
    </lineage>
</organism>
<evidence type="ECO:0000313" key="5">
    <source>
        <dbReference type="EMBL" id="CAK9080589.1"/>
    </source>
</evidence>
<feature type="signal peptide" evidence="3">
    <location>
        <begin position="1"/>
        <end position="29"/>
    </location>
</feature>
<evidence type="ECO:0000256" key="2">
    <source>
        <dbReference type="ARBA" id="ARBA00022640"/>
    </source>
</evidence>
<evidence type="ECO:0000259" key="4">
    <source>
        <dbReference type="Pfam" id="PF04755"/>
    </source>
</evidence>
<keyword evidence="2" id="KW-0934">Plastid</keyword>
<comment type="caution">
    <text evidence="5">The sequence shown here is derived from an EMBL/GenBank/DDBJ whole genome shotgun (WGS) entry which is preliminary data.</text>
</comment>
<reference evidence="5 6" key="1">
    <citation type="submission" date="2024-02" db="EMBL/GenBank/DDBJ databases">
        <authorList>
            <person name="Chen Y."/>
            <person name="Shah S."/>
            <person name="Dougan E. K."/>
            <person name="Thang M."/>
            <person name="Chan C."/>
        </authorList>
    </citation>
    <scope>NUCLEOTIDE SEQUENCE [LARGE SCALE GENOMIC DNA]</scope>
</reference>
<feature type="domain" description="Plastid lipid-associated protein/fibrillin conserved" evidence="4">
    <location>
        <begin position="63"/>
        <end position="229"/>
    </location>
</feature>
<protein>
    <recommendedName>
        <fullName evidence="4">Plastid lipid-associated protein/fibrillin conserved domain-containing protein</fullName>
    </recommendedName>
</protein>